<evidence type="ECO:0000256" key="1">
    <source>
        <dbReference type="SAM" id="SignalP"/>
    </source>
</evidence>
<accession>A0A8S4RRK2</accession>
<protein>
    <submittedName>
        <fullName evidence="2">Jg4091 protein</fullName>
    </submittedName>
</protein>
<keyword evidence="1" id="KW-0732">Signal</keyword>
<organism evidence="2 3">
    <name type="scientific">Pararge aegeria aegeria</name>
    <dbReference type="NCBI Taxonomy" id="348720"/>
    <lineage>
        <taxon>Eukaryota</taxon>
        <taxon>Metazoa</taxon>
        <taxon>Ecdysozoa</taxon>
        <taxon>Arthropoda</taxon>
        <taxon>Hexapoda</taxon>
        <taxon>Insecta</taxon>
        <taxon>Pterygota</taxon>
        <taxon>Neoptera</taxon>
        <taxon>Endopterygota</taxon>
        <taxon>Lepidoptera</taxon>
        <taxon>Glossata</taxon>
        <taxon>Ditrysia</taxon>
        <taxon>Papilionoidea</taxon>
        <taxon>Nymphalidae</taxon>
        <taxon>Satyrinae</taxon>
        <taxon>Satyrini</taxon>
        <taxon>Parargina</taxon>
        <taxon>Pararge</taxon>
    </lineage>
</organism>
<proteinExistence type="predicted"/>
<dbReference type="Proteomes" id="UP000838756">
    <property type="component" value="Unassembled WGS sequence"/>
</dbReference>
<sequence length="79" mass="8441">MYVLSAGEGAPGGERGRCAGAVSRGMRRRPLLLLLLALLRTHGLLAASGETALSTEHLYRTAAEALQFSALRYTGHLFD</sequence>
<comment type="caution">
    <text evidence="2">The sequence shown here is derived from an EMBL/GenBank/DDBJ whole genome shotgun (WGS) entry which is preliminary data.</text>
</comment>
<feature type="signal peptide" evidence="1">
    <location>
        <begin position="1"/>
        <end position="46"/>
    </location>
</feature>
<evidence type="ECO:0000313" key="3">
    <source>
        <dbReference type="Proteomes" id="UP000838756"/>
    </source>
</evidence>
<evidence type="ECO:0000313" key="2">
    <source>
        <dbReference type="EMBL" id="CAH2241021.1"/>
    </source>
</evidence>
<feature type="chain" id="PRO_5035894574" evidence="1">
    <location>
        <begin position="47"/>
        <end position="79"/>
    </location>
</feature>
<gene>
    <name evidence="2" type="primary">jg4091</name>
    <name evidence="2" type="ORF">PAEG_LOCUS17491</name>
</gene>
<reference evidence="2" key="1">
    <citation type="submission" date="2022-03" db="EMBL/GenBank/DDBJ databases">
        <authorList>
            <person name="Lindestad O."/>
        </authorList>
    </citation>
    <scope>NUCLEOTIDE SEQUENCE</scope>
</reference>
<name>A0A8S4RRK2_9NEOP</name>
<dbReference type="AlphaFoldDB" id="A0A8S4RRK2"/>
<dbReference type="EMBL" id="CAKXAJ010025562">
    <property type="protein sequence ID" value="CAH2241021.1"/>
    <property type="molecule type" value="Genomic_DNA"/>
</dbReference>
<keyword evidence="3" id="KW-1185">Reference proteome</keyword>